<gene>
    <name evidence="1" type="ORF">KDH_48250</name>
</gene>
<accession>A0ABQ6FYS1</accession>
<proteinExistence type="predicted"/>
<evidence type="ECO:0000313" key="2">
    <source>
        <dbReference type="Proteomes" id="UP001344906"/>
    </source>
</evidence>
<evidence type="ECO:0000313" key="1">
    <source>
        <dbReference type="EMBL" id="GLV57991.1"/>
    </source>
</evidence>
<comment type="caution">
    <text evidence="1">The sequence shown here is derived from an EMBL/GenBank/DDBJ whole genome shotgun (WGS) entry which is preliminary data.</text>
</comment>
<dbReference type="Proteomes" id="UP001344906">
    <property type="component" value="Unassembled WGS sequence"/>
</dbReference>
<name>A0ABQ6FYS1_9CHLR</name>
<dbReference type="EMBL" id="BSRI01000002">
    <property type="protein sequence ID" value="GLV57991.1"/>
    <property type="molecule type" value="Genomic_DNA"/>
</dbReference>
<sequence>MSGYQPPKGYFACRETNAQATWKRLLPFFQLPGTITLGATMVRSIGTWSSCADE</sequence>
<protein>
    <submittedName>
        <fullName evidence="1">Uncharacterized protein</fullName>
    </submittedName>
</protein>
<reference evidence="1 2" key="1">
    <citation type="submission" date="2023-02" db="EMBL/GenBank/DDBJ databases">
        <title>Dictyobacter halimunensis sp. nov., a new member of the class Ktedonobacteria from forest soil in a geothermal area.</title>
        <authorList>
            <person name="Rachmania M.K."/>
            <person name="Ningsih F."/>
            <person name="Sakai Y."/>
            <person name="Yabe S."/>
            <person name="Yokota A."/>
            <person name="Sjamsuridzal W."/>
        </authorList>
    </citation>
    <scope>NUCLEOTIDE SEQUENCE [LARGE SCALE GENOMIC DNA]</scope>
    <source>
        <strain evidence="1 2">S3.2.2.5</strain>
    </source>
</reference>
<organism evidence="1 2">
    <name type="scientific">Dictyobacter halimunensis</name>
    <dbReference type="NCBI Taxonomy" id="3026934"/>
    <lineage>
        <taxon>Bacteria</taxon>
        <taxon>Bacillati</taxon>
        <taxon>Chloroflexota</taxon>
        <taxon>Ktedonobacteria</taxon>
        <taxon>Ktedonobacterales</taxon>
        <taxon>Dictyobacteraceae</taxon>
        <taxon>Dictyobacter</taxon>
    </lineage>
</organism>
<dbReference type="RefSeq" id="WP_338254072.1">
    <property type="nucleotide sequence ID" value="NZ_BSRI01000002.1"/>
</dbReference>
<keyword evidence="2" id="KW-1185">Reference proteome</keyword>